<dbReference type="KEGG" id="ftv:CH67_1176"/>
<sequence length="113" mass="12507">MRYNSLIMKDKLLIGIAIISSATLLEGCGKTETTNELRIVYQCADVEDFDNDDVLCRLELTNVVVSRYTNILGKTIERVESKTPLHDIQGTITWNAPSTASLADSASVKSNWV</sequence>
<dbReference type="HOGENOM" id="CLU_130885_0_0_6"/>
<dbReference type="KEGG" id="ftz:CH68_907"/>
<dbReference type="PROSITE" id="PS00018">
    <property type="entry name" value="EF_HAND_1"/>
    <property type="match status" value="1"/>
</dbReference>
<protein>
    <submittedName>
        <fullName evidence="2">DUF3281 domain-containing protein</fullName>
    </submittedName>
</protein>
<reference evidence="2" key="1">
    <citation type="submission" date="2019-08" db="EMBL/GenBank/DDBJ databases">
        <authorList>
            <person name="Busch A."/>
        </authorList>
    </citation>
    <scope>NUCLEOTIDE SEQUENCE</scope>
    <source>
        <strain evidence="2">15T0085</strain>
        <strain evidence="1">17T1429</strain>
    </source>
</reference>
<organism evidence="2">
    <name type="scientific">Francisella tularensis subsp. holarctica</name>
    <dbReference type="NCBI Taxonomy" id="119857"/>
    <lineage>
        <taxon>Bacteria</taxon>
        <taxon>Pseudomonadati</taxon>
        <taxon>Pseudomonadota</taxon>
        <taxon>Gammaproteobacteria</taxon>
        <taxon>Thiotrichales</taxon>
        <taxon>Francisellaceae</taxon>
        <taxon>Francisella</taxon>
    </lineage>
</organism>
<accession>A0A0B3VPN9</accession>
<dbReference type="Pfam" id="PF11685">
    <property type="entry name" value="DUF3281"/>
    <property type="match status" value="1"/>
</dbReference>
<proteinExistence type="predicted"/>
<dbReference type="EMBL" id="JAAGKH010000039">
    <property type="protein sequence ID" value="NDR89133.1"/>
    <property type="molecule type" value="Genomic_DNA"/>
</dbReference>
<dbReference type="InterPro" id="IPR018247">
    <property type="entry name" value="EF_Hand_1_Ca_BS"/>
</dbReference>
<evidence type="ECO:0000313" key="2">
    <source>
        <dbReference type="EMBL" id="NDS68005.1"/>
    </source>
</evidence>
<dbReference type="EMBL" id="JAAGJP010000011">
    <property type="protein sequence ID" value="NDS68005.1"/>
    <property type="molecule type" value="Genomic_DNA"/>
</dbReference>
<dbReference type="KEGG" id="ftc:DA46_1968"/>
<reference evidence="2" key="2">
    <citation type="submission" date="2020-02" db="EMBL/GenBank/DDBJ databases">
        <title>Using affinity propagation clustering for identifying bacterial clades and subclades with whole-genome sequences of Francisella tularensis.</title>
        <authorList>
            <person name="Homeier-Bachmann T."/>
            <person name="Abdel-Glil M.Y."/>
            <person name="Hackbart A."/>
            <person name="Hotzel H."/>
            <person name="Tomaso H."/>
        </authorList>
    </citation>
    <scope>NUCLEOTIDE SEQUENCE</scope>
    <source>
        <strain evidence="2">15T0085</strain>
        <strain evidence="1">17T1429</strain>
    </source>
</reference>
<gene>
    <name evidence="2" type="ORF">FWI86_02595</name>
    <name evidence="1" type="ORF">FWJ04_05685</name>
</gene>
<dbReference type="AlphaFoldDB" id="A0A0B3VPN9"/>
<dbReference type="InterPro" id="IPR021699">
    <property type="entry name" value="DUF3281"/>
</dbReference>
<comment type="caution">
    <text evidence="2">The sequence shown here is derived from an EMBL/GenBank/DDBJ whole genome shotgun (WGS) entry which is preliminary data.</text>
</comment>
<name>A0A0B3VPN9_FRATU</name>
<evidence type="ECO:0000313" key="1">
    <source>
        <dbReference type="EMBL" id="NDR89133.1"/>
    </source>
</evidence>